<evidence type="ECO:0000313" key="10">
    <source>
        <dbReference type="EMBL" id="BCJ95747.1"/>
    </source>
</evidence>
<evidence type="ECO:0000256" key="3">
    <source>
        <dbReference type="ARBA" id="ARBA00022553"/>
    </source>
</evidence>
<evidence type="ECO:0000256" key="4">
    <source>
        <dbReference type="ARBA" id="ARBA00022679"/>
    </source>
</evidence>
<proteinExistence type="predicted"/>
<keyword evidence="6 10" id="KW-0418">Kinase</keyword>
<evidence type="ECO:0000313" key="11">
    <source>
        <dbReference type="Proteomes" id="UP000515561"/>
    </source>
</evidence>
<dbReference type="AlphaFoldDB" id="A0A6S6R6W1"/>
<evidence type="ECO:0000256" key="8">
    <source>
        <dbReference type="ARBA" id="ARBA00023012"/>
    </source>
</evidence>
<dbReference type="GO" id="GO:0016020">
    <property type="term" value="C:membrane"/>
    <property type="evidence" value="ECO:0007669"/>
    <property type="project" value="InterPro"/>
</dbReference>
<evidence type="ECO:0000256" key="1">
    <source>
        <dbReference type="ARBA" id="ARBA00000085"/>
    </source>
</evidence>
<dbReference type="EMBL" id="AP023367">
    <property type="protein sequence ID" value="BCJ95747.1"/>
    <property type="molecule type" value="Genomic_DNA"/>
</dbReference>
<dbReference type="RefSeq" id="WP_184093731.1">
    <property type="nucleotide sequence ID" value="NZ_AP023367.1"/>
</dbReference>
<dbReference type="EC" id="2.7.13.3" evidence="2"/>
<keyword evidence="3" id="KW-0597">Phosphoprotein</keyword>
<sequence>MAEIQDKLLLFFSCFILYLLEVHWEYSIIPVLLAVITSSLSTYMEDRRLKLGFFLIYIACCQLIPYCFVFLPLMIYDIAYYDYQFLSLLILFPFFLNFNYFSPAIIAITILFFILSWIIKYRSLTYQRIRLEYNELQDTSKELALLQEQKNQSILENQDYEINVATLNERNRISKDIHDNIGHLLSRSLLQLGALLTITREETTREGLTALKDSISSGMDSIRSSIHNMHDESIDLYTVIDTLVKDFTFCKINFEYDLKSSPDIKLKYTFIAIVKEGLANIIKHSNATKVLISLREHPAMYQLILSDNGMIEDPKQLRLKRLFENQVYQEGMGIQNITDRVKSFQGNINFSFDEGFRIFISIPKNK</sequence>
<feature type="domain" description="Signal transduction histidine kinase subgroup 3 dimerisation and phosphoacceptor" evidence="9">
    <location>
        <begin position="169"/>
        <end position="231"/>
    </location>
</feature>
<dbReference type="GO" id="GO:0000155">
    <property type="term" value="F:phosphorelay sensor kinase activity"/>
    <property type="evidence" value="ECO:0007669"/>
    <property type="project" value="InterPro"/>
</dbReference>
<dbReference type="PANTHER" id="PTHR24421:SF10">
    <property type="entry name" value="NITRATE_NITRITE SENSOR PROTEIN NARQ"/>
    <property type="match status" value="1"/>
</dbReference>
<dbReference type="KEGG" id="acel:acsn021_33160"/>
<dbReference type="Gene3D" id="1.20.5.1930">
    <property type="match status" value="1"/>
</dbReference>
<keyword evidence="8" id="KW-0902">Two-component regulatory system</keyword>
<accession>A0A6S6R6W1</accession>
<dbReference type="InterPro" id="IPR050482">
    <property type="entry name" value="Sensor_HK_TwoCompSys"/>
</dbReference>
<dbReference type="InterPro" id="IPR011712">
    <property type="entry name" value="Sig_transdc_His_kin_sub3_dim/P"/>
</dbReference>
<keyword evidence="5" id="KW-0547">Nucleotide-binding</keyword>
<name>A0A6S6R6W1_9FIRM</name>
<keyword evidence="4" id="KW-0808">Transferase</keyword>
<keyword evidence="11" id="KW-1185">Reference proteome</keyword>
<dbReference type="PANTHER" id="PTHR24421">
    <property type="entry name" value="NITRATE/NITRITE SENSOR PROTEIN NARX-RELATED"/>
    <property type="match status" value="1"/>
</dbReference>
<evidence type="ECO:0000256" key="6">
    <source>
        <dbReference type="ARBA" id="ARBA00022777"/>
    </source>
</evidence>
<evidence type="ECO:0000259" key="9">
    <source>
        <dbReference type="Pfam" id="PF07730"/>
    </source>
</evidence>
<dbReference type="Proteomes" id="UP000515561">
    <property type="component" value="Chromosome"/>
</dbReference>
<protein>
    <recommendedName>
        <fullName evidence="2">histidine kinase</fullName>
        <ecNumber evidence="2">2.7.13.3</ecNumber>
    </recommendedName>
</protein>
<dbReference type="GO" id="GO:0005524">
    <property type="term" value="F:ATP binding"/>
    <property type="evidence" value="ECO:0007669"/>
    <property type="project" value="UniProtKB-KW"/>
</dbReference>
<evidence type="ECO:0000256" key="2">
    <source>
        <dbReference type="ARBA" id="ARBA00012438"/>
    </source>
</evidence>
<dbReference type="GO" id="GO:0046983">
    <property type="term" value="F:protein dimerization activity"/>
    <property type="evidence" value="ECO:0007669"/>
    <property type="project" value="InterPro"/>
</dbReference>
<organism evidence="10 11">
    <name type="scientific">Anaerocolumna cellulosilytica</name>
    <dbReference type="NCBI Taxonomy" id="433286"/>
    <lineage>
        <taxon>Bacteria</taxon>
        <taxon>Bacillati</taxon>
        <taxon>Bacillota</taxon>
        <taxon>Clostridia</taxon>
        <taxon>Lachnospirales</taxon>
        <taxon>Lachnospiraceae</taxon>
        <taxon>Anaerocolumna</taxon>
    </lineage>
</organism>
<dbReference type="Pfam" id="PF07730">
    <property type="entry name" value="HisKA_3"/>
    <property type="match status" value="1"/>
</dbReference>
<dbReference type="SUPFAM" id="SSF55874">
    <property type="entry name" value="ATPase domain of HSP90 chaperone/DNA topoisomerase II/histidine kinase"/>
    <property type="match status" value="1"/>
</dbReference>
<dbReference type="Gene3D" id="3.30.565.10">
    <property type="entry name" value="Histidine kinase-like ATPase, C-terminal domain"/>
    <property type="match status" value="1"/>
</dbReference>
<evidence type="ECO:0000256" key="7">
    <source>
        <dbReference type="ARBA" id="ARBA00022840"/>
    </source>
</evidence>
<gene>
    <name evidence="10" type="ORF">acsn021_33160</name>
</gene>
<comment type="catalytic activity">
    <reaction evidence="1">
        <text>ATP + protein L-histidine = ADP + protein N-phospho-L-histidine.</text>
        <dbReference type="EC" id="2.7.13.3"/>
    </reaction>
</comment>
<reference evidence="10 11" key="1">
    <citation type="journal article" date="2016" name="Int. J. Syst. Evol. Microbiol.">
        <title>Descriptions of Anaerotaenia torta gen. nov., sp. nov. and Anaerocolumna cellulosilytica gen. nov., sp. nov. isolated from a methanogenic reactor of cattle waste.</title>
        <authorList>
            <person name="Uek A."/>
            <person name="Ohtaki Y."/>
            <person name="Kaku N."/>
            <person name="Ueki K."/>
        </authorList>
    </citation>
    <scope>NUCLEOTIDE SEQUENCE [LARGE SCALE GENOMIC DNA]</scope>
    <source>
        <strain evidence="10 11">SN021</strain>
    </source>
</reference>
<keyword evidence="7" id="KW-0067">ATP-binding</keyword>
<evidence type="ECO:0000256" key="5">
    <source>
        <dbReference type="ARBA" id="ARBA00022741"/>
    </source>
</evidence>
<dbReference type="InterPro" id="IPR036890">
    <property type="entry name" value="HATPase_C_sf"/>
</dbReference>